<evidence type="ECO:0000256" key="1">
    <source>
        <dbReference type="ARBA" id="ARBA00006096"/>
    </source>
</evidence>
<dbReference type="Proteomes" id="UP000226442">
    <property type="component" value="Unassembled WGS sequence"/>
</dbReference>
<gene>
    <name evidence="3" type="ORF">CP500_012125</name>
</gene>
<dbReference type="PANTHER" id="PTHR30023">
    <property type="entry name" value="D-ALANYL-D-ALANINE CARBOXYPEPTIDASE"/>
    <property type="match status" value="1"/>
</dbReference>
<dbReference type="Pfam" id="PF02113">
    <property type="entry name" value="Peptidase_S13"/>
    <property type="match status" value="2"/>
</dbReference>
<keyword evidence="2" id="KW-0378">Hydrolase</keyword>
<evidence type="ECO:0000313" key="4">
    <source>
        <dbReference type="Proteomes" id="UP000226442"/>
    </source>
</evidence>
<keyword evidence="3" id="KW-0645">Protease</keyword>
<protein>
    <submittedName>
        <fullName evidence="3">D-alanyl-D-alanine carboxypeptidase</fullName>
    </submittedName>
</protein>
<dbReference type="PANTHER" id="PTHR30023:SF0">
    <property type="entry name" value="PENICILLIN-SENSITIVE CARBOXYPEPTIDASE A"/>
    <property type="match status" value="1"/>
</dbReference>
<evidence type="ECO:0000256" key="2">
    <source>
        <dbReference type="ARBA" id="ARBA00022801"/>
    </source>
</evidence>
<dbReference type="Gene3D" id="3.40.710.10">
    <property type="entry name" value="DD-peptidase/beta-lactamase superfamily"/>
    <property type="match status" value="1"/>
</dbReference>
<dbReference type="GO" id="GO:0004185">
    <property type="term" value="F:serine-type carboxypeptidase activity"/>
    <property type="evidence" value="ECO:0007669"/>
    <property type="project" value="InterPro"/>
</dbReference>
<dbReference type="AlphaFoldDB" id="A0A2G4F048"/>
<dbReference type="Gene3D" id="3.50.80.20">
    <property type="entry name" value="D-Ala-D-Ala carboxypeptidase C, peptidase S13"/>
    <property type="match status" value="1"/>
</dbReference>
<organism evidence="3 4">
    <name type="scientific">Tychonema bourrellyi FEM_GT703</name>
    <dbReference type="NCBI Taxonomy" id="2040638"/>
    <lineage>
        <taxon>Bacteria</taxon>
        <taxon>Bacillati</taxon>
        <taxon>Cyanobacteriota</taxon>
        <taxon>Cyanophyceae</taxon>
        <taxon>Oscillatoriophycideae</taxon>
        <taxon>Oscillatoriales</taxon>
        <taxon>Microcoleaceae</taxon>
        <taxon>Tychonema</taxon>
    </lineage>
</organism>
<dbReference type="InterPro" id="IPR012338">
    <property type="entry name" value="Beta-lactam/transpept-like"/>
</dbReference>
<keyword evidence="3" id="KW-0121">Carboxypeptidase</keyword>
<dbReference type="OrthoDB" id="9802627at2"/>
<dbReference type="GO" id="GO:0006508">
    <property type="term" value="P:proteolysis"/>
    <property type="evidence" value="ECO:0007669"/>
    <property type="project" value="InterPro"/>
</dbReference>
<comment type="caution">
    <text evidence="3">The sequence shown here is derived from an EMBL/GenBank/DDBJ whole genome shotgun (WGS) entry which is preliminary data.</text>
</comment>
<dbReference type="EMBL" id="NXIB02000063">
    <property type="protein sequence ID" value="PHX55126.1"/>
    <property type="molecule type" value="Genomic_DNA"/>
</dbReference>
<keyword evidence="4" id="KW-1185">Reference proteome</keyword>
<dbReference type="PRINTS" id="PR00922">
    <property type="entry name" value="DADACBPTASE3"/>
</dbReference>
<dbReference type="RefSeq" id="WP_096829992.1">
    <property type="nucleotide sequence ID" value="NZ_NXIB02000063.1"/>
</dbReference>
<comment type="similarity">
    <text evidence="1">Belongs to the peptidase S13 family.</text>
</comment>
<dbReference type="GO" id="GO:0000270">
    <property type="term" value="P:peptidoglycan metabolic process"/>
    <property type="evidence" value="ECO:0007669"/>
    <property type="project" value="TreeGrafter"/>
</dbReference>
<accession>A0A2G4F048</accession>
<evidence type="ECO:0000313" key="3">
    <source>
        <dbReference type="EMBL" id="PHX55126.1"/>
    </source>
</evidence>
<reference evidence="3" key="1">
    <citation type="submission" date="2017-10" db="EMBL/GenBank/DDBJ databases">
        <title>Draft genome sequence of the planktic cyanobacteria Tychonema bourrellyi isolated from alpine lentic freshwater.</title>
        <authorList>
            <person name="Tett A."/>
            <person name="Armanini F."/>
            <person name="Asnicar F."/>
            <person name="Boscaini A."/>
            <person name="Pasolli E."/>
            <person name="Zolfo M."/>
            <person name="Donati C."/>
            <person name="Salmaso N."/>
            <person name="Segata N."/>
        </authorList>
    </citation>
    <scope>NUCLEOTIDE SEQUENCE</scope>
    <source>
        <strain evidence="3">FEM_GT703</strain>
    </source>
</reference>
<sequence length="444" mass="47019">MLDLFSSGIMSLWLDMAGVRSVGANTVSVLAWEGGVPGLVMAVDLANGGVSVANPDLPTAVAVQEFLKDLRVKGLTEGSQGVWVQAGMLPLVSQQGTTLMPGASLTKIATSLASLETWGANYQFETRFRGTGQIKNGVLQGDLVVSGGGDPLFVWEEAIAVGNALNDMGIRRVAGNLVVTGNFRMNNQSDPVTAGELLRQALDGRSWASEVQSIYSKMPPGTKRPQVSVVGGTVAEKFVGSGRLLMVRRSLPLVEILKQMNVHSDNDIAQMLADNLGGAKIVQQQATWAAGVPAAELQLVNGSGLGVENQMSPRAACAMMQAIGRFLQTTPLTIADLFPVSGRDRGTLEHRHIPPYAVVKTGTLDSVIALAGAIPTRDRGLVWFAIINRGTDWDSLRAQQDLFLQKLVQRWGTASTLPLAITPHIDGTRPALGAANRSDILLGG</sequence>
<dbReference type="InterPro" id="IPR000667">
    <property type="entry name" value="Peptidase_S13"/>
</dbReference>
<name>A0A2G4F048_9CYAN</name>
<proteinExistence type="inferred from homology"/>
<dbReference type="SUPFAM" id="SSF56601">
    <property type="entry name" value="beta-lactamase/transpeptidase-like"/>
    <property type="match status" value="1"/>
</dbReference>